<feature type="transmembrane region" description="Helical" evidence="3">
    <location>
        <begin position="106"/>
        <end position="126"/>
    </location>
</feature>
<reference evidence="5" key="1">
    <citation type="journal article" date="2011" name="J. Bacteriol.">
        <title>Draft genome sequence of Sporolactobacillus inulinus strain CASD, an efficient D-lactic acid-producing bacterium with high-concentration lactate tolerance capability.</title>
        <authorList>
            <person name="Yu B."/>
            <person name="Su F."/>
            <person name="Wang L."/>
            <person name="Xu K."/>
            <person name="Zhao B."/>
            <person name="Xu P."/>
        </authorList>
    </citation>
    <scope>NUCLEOTIDE SEQUENCE [LARGE SCALE GENOMIC DNA]</scope>
    <source>
        <strain evidence="5">CASD</strain>
    </source>
</reference>
<dbReference type="Pfam" id="PF00892">
    <property type="entry name" value="EamA"/>
    <property type="match status" value="2"/>
</dbReference>
<keyword evidence="3" id="KW-1133">Transmembrane helix</keyword>
<dbReference type="GO" id="GO:0016020">
    <property type="term" value="C:membrane"/>
    <property type="evidence" value="ECO:0007669"/>
    <property type="project" value="InterPro"/>
</dbReference>
<dbReference type="OrthoDB" id="9809509at2"/>
<evidence type="ECO:0000313" key="5">
    <source>
        <dbReference type="EMBL" id="KLI02931.1"/>
    </source>
</evidence>
<dbReference type="STRING" id="1069536.SINU_05255"/>
<sequence length="310" mass="33916">MVGLGVSDLLFRNKNIDVWIANGLAILLWASAFAGIRAGLVSYTPLHLAFLRMFIGSTALALFVVFKRIRIPDLKDIPIFLLCGFCGFSVYHIALNIGETTVNAGLSSLIISLAPVFTGILSTLFLNERFTSRGWFGTLICFTGVALISLGKEGSFYLTTGVFWILLAAFSESLYFVIQTPYLKKYGIIPFTTYTIWSGTLFMFFTVPKLLHEILSASRYTNLSVIYLGLFPTVIAYFALAYAVSKVGSAKGSSSIYLTPVTAIMIAWIWLGEIPGWLSIIGGMIILAGVILVNKGTIKKAKTRGEHTAQ</sequence>
<comment type="similarity">
    <text evidence="2">Belongs to the EamA transporter family.</text>
</comment>
<evidence type="ECO:0000256" key="2">
    <source>
        <dbReference type="ARBA" id="ARBA00007362"/>
    </source>
</evidence>
<feature type="transmembrane region" description="Helical" evidence="3">
    <location>
        <begin position="255"/>
        <end position="271"/>
    </location>
</feature>
<accession>A0A0U1QQ49</accession>
<feature type="transmembrane region" description="Helical" evidence="3">
    <location>
        <begin position="19"/>
        <end position="40"/>
    </location>
</feature>
<name>A0A0U1QQ49_9BACL</name>
<feature type="domain" description="EamA" evidence="4">
    <location>
        <begin position="24"/>
        <end position="149"/>
    </location>
</feature>
<feature type="domain" description="EamA" evidence="4">
    <location>
        <begin position="160"/>
        <end position="294"/>
    </location>
</feature>
<dbReference type="PANTHER" id="PTHR12715:SF4">
    <property type="entry name" value="EAMA DOMAIN-CONTAINING PROTEIN"/>
    <property type="match status" value="1"/>
</dbReference>
<dbReference type="InterPro" id="IPR037185">
    <property type="entry name" value="EmrE-like"/>
</dbReference>
<keyword evidence="6" id="KW-1185">Reference proteome</keyword>
<feature type="transmembrane region" description="Helical" evidence="3">
    <location>
        <begin position="77"/>
        <end position="94"/>
    </location>
</feature>
<comment type="subcellular location">
    <subcellularLocation>
        <location evidence="1">Endomembrane system</location>
        <topology evidence="1">Multi-pass membrane protein</topology>
    </subcellularLocation>
</comment>
<keyword evidence="3" id="KW-0812">Transmembrane</keyword>
<dbReference type="Proteomes" id="UP000035553">
    <property type="component" value="Unassembled WGS sequence"/>
</dbReference>
<feature type="transmembrane region" description="Helical" evidence="3">
    <location>
        <begin position="156"/>
        <end position="178"/>
    </location>
</feature>
<evidence type="ECO:0000313" key="6">
    <source>
        <dbReference type="Proteomes" id="UP000035553"/>
    </source>
</evidence>
<organism evidence="5 6">
    <name type="scientific">Sporolactobacillus inulinus CASD</name>
    <dbReference type="NCBI Taxonomy" id="1069536"/>
    <lineage>
        <taxon>Bacteria</taxon>
        <taxon>Bacillati</taxon>
        <taxon>Bacillota</taxon>
        <taxon>Bacilli</taxon>
        <taxon>Bacillales</taxon>
        <taxon>Sporolactobacillaceae</taxon>
        <taxon>Sporolactobacillus</taxon>
    </lineage>
</organism>
<dbReference type="InterPro" id="IPR052756">
    <property type="entry name" value="Alkyne_AA_exporter"/>
</dbReference>
<feature type="transmembrane region" description="Helical" evidence="3">
    <location>
        <begin position="46"/>
        <end position="65"/>
    </location>
</feature>
<reference evidence="5" key="2">
    <citation type="submission" date="2015-05" db="EMBL/GenBank/DDBJ databases">
        <authorList>
            <person name="Wang D.B."/>
            <person name="Wang M."/>
        </authorList>
    </citation>
    <scope>NUCLEOTIDE SEQUENCE</scope>
    <source>
        <strain evidence="5">CASD</strain>
    </source>
</reference>
<dbReference type="InterPro" id="IPR000620">
    <property type="entry name" value="EamA_dom"/>
</dbReference>
<dbReference type="PANTHER" id="PTHR12715">
    <property type="entry name" value="TRANSPORTER, DRUG/METABOLITE EXPORTER FAMILY"/>
    <property type="match status" value="1"/>
</dbReference>
<keyword evidence="3" id="KW-0472">Membrane</keyword>
<dbReference type="AlphaFoldDB" id="A0A0U1QQ49"/>
<protein>
    <submittedName>
        <fullName evidence="5">Membrane protein</fullName>
    </submittedName>
</protein>
<evidence type="ECO:0000259" key="4">
    <source>
        <dbReference type="Pfam" id="PF00892"/>
    </source>
</evidence>
<feature type="transmembrane region" description="Helical" evidence="3">
    <location>
        <begin position="277"/>
        <end position="294"/>
    </location>
</feature>
<dbReference type="SUPFAM" id="SSF103481">
    <property type="entry name" value="Multidrug resistance efflux transporter EmrE"/>
    <property type="match status" value="2"/>
</dbReference>
<feature type="transmembrane region" description="Helical" evidence="3">
    <location>
        <begin position="133"/>
        <end position="150"/>
    </location>
</feature>
<feature type="transmembrane region" description="Helical" evidence="3">
    <location>
        <begin position="225"/>
        <end position="243"/>
    </location>
</feature>
<evidence type="ECO:0000256" key="1">
    <source>
        <dbReference type="ARBA" id="ARBA00004127"/>
    </source>
</evidence>
<comment type="caution">
    <text evidence="5">The sequence shown here is derived from an EMBL/GenBank/DDBJ whole genome shotgun (WGS) entry which is preliminary data.</text>
</comment>
<dbReference type="EMBL" id="AFVQ02000066">
    <property type="protein sequence ID" value="KLI02931.1"/>
    <property type="molecule type" value="Genomic_DNA"/>
</dbReference>
<feature type="transmembrane region" description="Helical" evidence="3">
    <location>
        <begin position="185"/>
        <end position="205"/>
    </location>
</feature>
<gene>
    <name evidence="5" type="ORF">SINU_05255</name>
</gene>
<proteinExistence type="inferred from homology"/>
<evidence type="ECO:0000256" key="3">
    <source>
        <dbReference type="SAM" id="Phobius"/>
    </source>
</evidence>